<dbReference type="FunFam" id="3.20.20.140:FF:000005">
    <property type="entry name" value="TatD family hydrolase"/>
    <property type="match status" value="1"/>
</dbReference>
<dbReference type="GO" id="GO:0005829">
    <property type="term" value="C:cytosol"/>
    <property type="evidence" value="ECO:0007669"/>
    <property type="project" value="TreeGrafter"/>
</dbReference>
<dbReference type="SUPFAM" id="SSF51556">
    <property type="entry name" value="Metallo-dependent hydrolases"/>
    <property type="match status" value="1"/>
</dbReference>
<evidence type="ECO:0000313" key="6">
    <source>
        <dbReference type="Proteomes" id="UP000287823"/>
    </source>
</evidence>
<dbReference type="GO" id="GO:0016788">
    <property type="term" value="F:hydrolase activity, acting on ester bonds"/>
    <property type="evidence" value="ECO:0007669"/>
    <property type="project" value="InterPro"/>
</dbReference>
<feature type="binding site" evidence="4">
    <location>
        <position position="163"/>
    </location>
    <ligand>
        <name>a divalent metal cation</name>
        <dbReference type="ChEBI" id="CHEBI:60240"/>
        <label>2</label>
    </ligand>
</feature>
<name>A0A432WFQ7_9GAMM</name>
<dbReference type="PANTHER" id="PTHR46124">
    <property type="entry name" value="D-AMINOACYL-TRNA DEACYLASE"/>
    <property type="match status" value="1"/>
</dbReference>
<dbReference type="PIRSF" id="PIRSF005902">
    <property type="entry name" value="DNase_TatD"/>
    <property type="match status" value="1"/>
</dbReference>
<dbReference type="InterPro" id="IPR032466">
    <property type="entry name" value="Metal_Hydrolase"/>
</dbReference>
<dbReference type="Pfam" id="PF01026">
    <property type="entry name" value="TatD_DNase"/>
    <property type="match status" value="1"/>
</dbReference>
<dbReference type="Proteomes" id="UP000287823">
    <property type="component" value="Unassembled WGS sequence"/>
</dbReference>
<proteinExistence type="inferred from homology"/>
<dbReference type="CDD" id="cd01310">
    <property type="entry name" value="TatD_DNAse"/>
    <property type="match status" value="1"/>
</dbReference>
<sequence>MTALQSTDFSCWIDCGVNLPPDNELARFRDELDAAEEQGVGRIVLIASDVAETRRAITFAEQDPRCIVTAGVHPHQAAQVNDSFIADLKTLSQHPSVRAIGECGLDYNRNYSPPDMQRRVFAAQVELAIETGLPLYLHERDALGDQLAILQPAMADLSAAFTHCFTGDVEALAAYQDLGCYIGITGWVCDERRGQHLAEAVPAIDSSRLLLETDAPYLLPRNVRPRPKSRRNKPQYLVHIATYVAERSAIESEQLQRTTYQNAMRLFGAW</sequence>
<dbReference type="GO" id="GO:0046872">
    <property type="term" value="F:metal ion binding"/>
    <property type="evidence" value="ECO:0007669"/>
    <property type="project" value="UniProtKB-KW"/>
</dbReference>
<reference evidence="5 6" key="1">
    <citation type="journal article" date="2011" name="Front. Microbiol.">
        <title>Genomic signatures of strain selection and enhancement in Bacillus atrophaeus var. globigii, a historical biowarfare simulant.</title>
        <authorList>
            <person name="Gibbons H.S."/>
            <person name="Broomall S.M."/>
            <person name="McNew L.A."/>
            <person name="Daligault H."/>
            <person name="Chapman C."/>
            <person name="Bruce D."/>
            <person name="Karavis M."/>
            <person name="Krepps M."/>
            <person name="McGregor P.A."/>
            <person name="Hong C."/>
            <person name="Park K.H."/>
            <person name="Akmal A."/>
            <person name="Feldman A."/>
            <person name="Lin J.S."/>
            <person name="Chang W.E."/>
            <person name="Higgs B.W."/>
            <person name="Demirev P."/>
            <person name="Lindquist J."/>
            <person name="Liem A."/>
            <person name="Fochler E."/>
            <person name="Read T.D."/>
            <person name="Tapia R."/>
            <person name="Johnson S."/>
            <person name="Bishop-Lilly K.A."/>
            <person name="Detter C."/>
            <person name="Han C."/>
            <person name="Sozhamannan S."/>
            <person name="Rosenzweig C.N."/>
            <person name="Skowronski E.W."/>
        </authorList>
    </citation>
    <scope>NUCLEOTIDE SEQUENCE [LARGE SCALE GENOMIC DNA]</scope>
    <source>
        <strain evidence="5 6">Y4G10-17</strain>
    </source>
</reference>
<dbReference type="PANTHER" id="PTHR46124:SF2">
    <property type="entry name" value="D-AMINOACYL-TRNA DEACYLASE"/>
    <property type="match status" value="1"/>
</dbReference>
<dbReference type="InterPro" id="IPR018228">
    <property type="entry name" value="DNase_TatD-rel_CS"/>
</dbReference>
<evidence type="ECO:0000256" key="2">
    <source>
        <dbReference type="ARBA" id="ARBA00022723"/>
    </source>
</evidence>
<evidence type="ECO:0000313" key="5">
    <source>
        <dbReference type="EMBL" id="RUO32547.1"/>
    </source>
</evidence>
<evidence type="ECO:0000256" key="3">
    <source>
        <dbReference type="ARBA" id="ARBA00022801"/>
    </source>
</evidence>
<keyword evidence="6" id="KW-1185">Reference proteome</keyword>
<evidence type="ECO:0000256" key="4">
    <source>
        <dbReference type="PIRSR" id="PIRSR005902-1"/>
    </source>
</evidence>
<feature type="binding site" evidence="4">
    <location>
        <position position="214"/>
    </location>
    <ligand>
        <name>a divalent metal cation</name>
        <dbReference type="ChEBI" id="CHEBI:60240"/>
        <label>1</label>
    </ligand>
</feature>
<accession>A0A432WFQ7</accession>
<comment type="caution">
    <text evidence="5">The sequence shown here is derived from an EMBL/GenBank/DDBJ whole genome shotgun (WGS) entry which is preliminary data.</text>
</comment>
<dbReference type="RefSeq" id="WP_126799315.1">
    <property type="nucleotide sequence ID" value="NZ_PIPO01000004.1"/>
</dbReference>
<dbReference type="PROSITE" id="PS01091">
    <property type="entry name" value="TATD_3"/>
    <property type="match status" value="1"/>
</dbReference>
<evidence type="ECO:0000256" key="1">
    <source>
        <dbReference type="ARBA" id="ARBA00009275"/>
    </source>
</evidence>
<feature type="binding site" evidence="4">
    <location>
        <position position="102"/>
    </location>
    <ligand>
        <name>a divalent metal cation</name>
        <dbReference type="ChEBI" id="CHEBI:60240"/>
        <label>1</label>
    </ligand>
</feature>
<dbReference type="EMBL" id="PIPO01000004">
    <property type="protein sequence ID" value="RUO32547.1"/>
    <property type="molecule type" value="Genomic_DNA"/>
</dbReference>
<dbReference type="InterPro" id="IPR001130">
    <property type="entry name" value="TatD-like"/>
</dbReference>
<comment type="similarity">
    <text evidence="1">Belongs to the metallo-dependent hydrolases superfamily. TatD-type hydrolase family.</text>
</comment>
<feature type="binding site" evidence="4">
    <location>
        <position position="138"/>
    </location>
    <ligand>
        <name>a divalent metal cation</name>
        <dbReference type="ChEBI" id="CHEBI:60240"/>
        <label>2</label>
    </ligand>
</feature>
<gene>
    <name evidence="5" type="ORF">CWE14_10410</name>
</gene>
<dbReference type="AlphaFoldDB" id="A0A432WFQ7"/>
<keyword evidence="3 5" id="KW-0378">Hydrolase</keyword>
<keyword evidence="2 4" id="KW-0479">Metal-binding</keyword>
<protein>
    <submittedName>
        <fullName evidence="5">Hydrolase TatD</fullName>
    </submittedName>
</protein>
<organism evidence="5 6">
    <name type="scientific">Aliidiomarina soli</name>
    <dbReference type="NCBI Taxonomy" id="1928574"/>
    <lineage>
        <taxon>Bacteria</taxon>
        <taxon>Pseudomonadati</taxon>
        <taxon>Pseudomonadota</taxon>
        <taxon>Gammaproteobacteria</taxon>
        <taxon>Alteromonadales</taxon>
        <taxon>Idiomarinaceae</taxon>
        <taxon>Aliidiomarina</taxon>
    </lineage>
</organism>
<dbReference type="Gene3D" id="3.20.20.140">
    <property type="entry name" value="Metal-dependent hydrolases"/>
    <property type="match status" value="1"/>
</dbReference>